<feature type="transmembrane region" description="Helical" evidence="11">
    <location>
        <begin position="143"/>
        <end position="166"/>
    </location>
</feature>
<evidence type="ECO:0000313" key="12">
    <source>
        <dbReference type="EMBL" id="SJM92334.1"/>
    </source>
</evidence>
<organism evidence="12 13">
    <name type="scientific">Crenothrix polyspora</name>
    <dbReference type="NCBI Taxonomy" id="360316"/>
    <lineage>
        <taxon>Bacteria</taxon>
        <taxon>Pseudomonadati</taxon>
        <taxon>Pseudomonadota</taxon>
        <taxon>Gammaproteobacteria</taxon>
        <taxon>Methylococcales</taxon>
        <taxon>Crenotrichaceae</taxon>
        <taxon>Crenothrix</taxon>
    </lineage>
</organism>
<keyword evidence="9 11" id="KW-0472">Membrane</keyword>
<evidence type="ECO:0000313" key="13">
    <source>
        <dbReference type="Proteomes" id="UP000195442"/>
    </source>
</evidence>
<evidence type="ECO:0000256" key="8">
    <source>
        <dbReference type="ARBA" id="ARBA00023032"/>
    </source>
</evidence>
<dbReference type="PANTHER" id="PTHR37468">
    <property type="entry name" value="SULFATE TRANSPORTER CYSZ"/>
    <property type="match status" value="1"/>
</dbReference>
<feature type="transmembrane region" description="Helical" evidence="11">
    <location>
        <begin position="75"/>
        <end position="98"/>
    </location>
</feature>
<accession>A0A1R4H7W9</accession>
<dbReference type="GO" id="GO:0009675">
    <property type="term" value="F:high-affinity sulfate:proton symporter activity"/>
    <property type="evidence" value="ECO:0007669"/>
    <property type="project" value="TreeGrafter"/>
</dbReference>
<evidence type="ECO:0008006" key="14">
    <source>
        <dbReference type="Google" id="ProtNLM"/>
    </source>
</evidence>
<evidence type="ECO:0000256" key="10">
    <source>
        <dbReference type="ARBA" id="ARBA00023192"/>
    </source>
</evidence>
<keyword evidence="5" id="KW-0028">Amino-acid biosynthesis</keyword>
<dbReference type="InterPro" id="IPR059112">
    <property type="entry name" value="CysZ/EI24"/>
</dbReference>
<feature type="transmembrane region" description="Helical" evidence="11">
    <location>
        <begin position="32"/>
        <end position="55"/>
    </location>
</feature>
<evidence type="ECO:0000256" key="5">
    <source>
        <dbReference type="ARBA" id="ARBA00022605"/>
    </source>
</evidence>
<keyword evidence="10" id="KW-0198">Cysteine biosynthesis</keyword>
<sequence length="241" mass="26782">MVVDKKANHPAVAVGCFFMGLKLLGSTPLRRFVIVPILINIVLYSIAFVVSYYYIADLINHFIPNWLQWLSWLLWPLFFTCFFSILLFSFMVLANLLAAPFYGRLSAKTLAMITGQTTPIIDPPVAKVIWAELKRGLYFSIKAIPLLIISFIPGLNVIAPVLWLLFGAWSMALEYTAYPMENAGLLFSEQKKLLKSVRLGASSFGGITALALSIPVLNFIVAPAAVVGATLYFNQLMPSRQ</sequence>
<keyword evidence="13" id="KW-1185">Reference proteome</keyword>
<dbReference type="Pfam" id="PF07264">
    <property type="entry name" value="EI24"/>
    <property type="match status" value="1"/>
</dbReference>
<evidence type="ECO:0000256" key="3">
    <source>
        <dbReference type="ARBA" id="ARBA00022475"/>
    </source>
</evidence>
<evidence type="ECO:0000256" key="1">
    <source>
        <dbReference type="ARBA" id="ARBA00004141"/>
    </source>
</evidence>
<dbReference type="RefSeq" id="WP_087146917.1">
    <property type="nucleotide sequence ID" value="NZ_FUKJ01000186.1"/>
</dbReference>
<feature type="transmembrane region" description="Helical" evidence="11">
    <location>
        <begin position="204"/>
        <end position="233"/>
    </location>
</feature>
<feature type="transmembrane region" description="Helical" evidence="11">
    <location>
        <begin position="6"/>
        <end position="25"/>
    </location>
</feature>
<dbReference type="GO" id="GO:0005886">
    <property type="term" value="C:plasma membrane"/>
    <property type="evidence" value="ECO:0007669"/>
    <property type="project" value="TreeGrafter"/>
</dbReference>
<name>A0A1R4H7W9_9GAMM</name>
<comment type="subcellular location">
    <subcellularLocation>
        <location evidence="1">Membrane</location>
        <topology evidence="1">Multi-pass membrane protein</topology>
    </subcellularLocation>
</comment>
<evidence type="ECO:0000256" key="11">
    <source>
        <dbReference type="SAM" id="Phobius"/>
    </source>
</evidence>
<evidence type="ECO:0000256" key="6">
    <source>
        <dbReference type="ARBA" id="ARBA00022692"/>
    </source>
</evidence>
<evidence type="ECO:0000256" key="9">
    <source>
        <dbReference type="ARBA" id="ARBA00023136"/>
    </source>
</evidence>
<dbReference type="NCBIfam" id="NF003433">
    <property type="entry name" value="PRK04949.1"/>
    <property type="match status" value="1"/>
</dbReference>
<proteinExistence type="predicted"/>
<keyword evidence="8" id="KW-0764">Sulfate transport</keyword>
<protein>
    <recommendedName>
        <fullName evidence="14">Sulfate transporter CysZ</fullName>
    </recommendedName>
</protein>
<dbReference type="OrthoDB" id="5292355at2"/>
<dbReference type="AlphaFoldDB" id="A0A1R4H7W9"/>
<keyword evidence="2" id="KW-0813">Transport</keyword>
<dbReference type="Proteomes" id="UP000195442">
    <property type="component" value="Unassembled WGS sequence"/>
</dbReference>
<dbReference type="PANTHER" id="PTHR37468:SF1">
    <property type="entry name" value="SULFATE TRANSPORTER CYSZ"/>
    <property type="match status" value="1"/>
</dbReference>
<keyword evidence="7 11" id="KW-1133">Transmembrane helix</keyword>
<evidence type="ECO:0000256" key="7">
    <source>
        <dbReference type="ARBA" id="ARBA00022989"/>
    </source>
</evidence>
<keyword evidence="4" id="KW-0997">Cell inner membrane</keyword>
<dbReference type="GO" id="GO:0000103">
    <property type="term" value="P:sulfate assimilation"/>
    <property type="evidence" value="ECO:0007669"/>
    <property type="project" value="TreeGrafter"/>
</dbReference>
<dbReference type="EMBL" id="FUKJ01000186">
    <property type="protein sequence ID" value="SJM92334.1"/>
    <property type="molecule type" value="Genomic_DNA"/>
</dbReference>
<evidence type="ECO:0000256" key="2">
    <source>
        <dbReference type="ARBA" id="ARBA00022448"/>
    </source>
</evidence>
<reference evidence="13" key="1">
    <citation type="submission" date="2017-02" db="EMBL/GenBank/DDBJ databases">
        <authorList>
            <person name="Daims H."/>
        </authorList>
    </citation>
    <scope>NUCLEOTIDE SEQUENCE [LARGE SCALE GENOMIC DNA]</scope>
</reference>
<keyword evidence="3" id="KW-1003">Cell membrane</keyword>
<evidence type="ECO:0000256" key="4">
    <source>
        <dbReference type="ARBA" id="ARBA00022519"/>
    </source>
</evidence>
<keyword evidence="6 11" id="KW-0812">Transmembrane</keyword>
<gene>
    <name evidence="12" type="ORF">CRENPOLYSF2_2660005</name>
</gene>
<dbReference type="InterPro" id="IPR050480">
    <property type="entry name" value="CysZ-like"/>
</dbReference>
<dbReference type="GO" id="GO:0019344">
    <property type="term" value="P:cysteine biosynthetic process"/>
    <property type="evidence" value="ECO:0007669"/>
    <property type="project" value="UniProtKB-KW"/>
</dbReference>